<dbReference type="PANTHER" id="PTHR41521:SF4">
    <property type="entry name" value="BLR0684 PROTEIN"/>
    <property type="match status" value="1"/>
</dbReference>
<dbReference type="InterPro" id="IPR011008">
    <property type="entry name" value="Dimeric_a/b-barrel"/>
</dbReference>
<gene>
    <name evidence="2" type="ORF">F0Q34_19325</name>
</gene>
<accession>A0A5B2TCI5</accession>
<dbReference type="SUPFAM" id="SSF54909">
    <property type="entry name" value="Dimeric alpha+beta barrel"/>
    <property type="match status" value="1"/>
</dbReference>
<name>A0A5B2TCI5_9PROT</name>
<dbReference type="EMBL" id="VUKA01000021">
    <property type="protein sequence ID" value="KAA2211558.1"/>
    <property type="molecule type" value="Genomic_DNA"/>
</dbReference>
<dbReference type="InterPro" id="IPR010753">
    <property type="entry name" value="DUF1330"/>
</dbReference>
<dbReference type="AlphaFoldDB" id="A0A5B2TCI5"/>
<evidence type="ECO:0000313" key="2">
    <source>
        <dbReference type="EMBL" id="KAA2211558.1"/>
    </source>
</evidence>
<feature type="domain" description="DUF1330" evidence="1">
    <location>
        <begin position="3"/>
        <end position="95"/>
    </location>
</feature>
<evidence type="ECO:0000313" key="3">
    <source>
        <dbReference type="Proteomes" id="UP000322110"/>
    </source>
</evidence>
<dbReference type="Gene3D" id="3.30.70.100">
    <property type="match status" value="1"/>
</dbReference>
<dbReference type="RefSeq" id="WP_149813944.1">
    <property type="nucleotide sequence ID" value="NZ_VUKA01000021.1"/>
</dbReference>
<dbReference type="Pfam" id="PF07045">
    <property type="entry name" value="DUF1330"/>
    <property type="match status" value="1"/>
</dbReference>
<keyword evidence="3" id="KW-1185">Reference proteome</keyword>
<dbReference type="OrthoDB" id="9806380at2"/>
<sequence>MTCYAIGLLHDVRMGADIVTYLEGIDATLAPFGGRFLIHGGPCEVLEGSGGSDLIVIAFPDRAAARSWYGSPAYQALLPLRRCNARGEVFLIDGVEEGHQATDILRAGQKAAPPQRCAEAGAGRR</sequence>
<comment type="caution">
    <text evidence="2">The sequence shown here is derived from an EMBL/GenBank/DDBJ whole genome shotgun (WGS) entry which is preliminary data.</text>
</comment>
<organism evidence="2 3">
    <name type="scientific">Teichococcus oryzae</name>
    <dbReference type="NCBI Taxonomy" id="1608942"/>
    <lineage>
        <taxon>Bacteria</taxon>
        <taxon>Pseudomonadati</taxon>
        <taxon>Pseudomonadota</taxon>
        <taxon>Alphaproteobacteria</taxon>
        <taxon>Acetobacterales</taxon>
        <taxon>Roseomonadaceae</taxon>
        <taxon>Roseomonas</taxon>
    </lineage>
</organism>
<proteinExistence type="predicted"/>
<evidence type="ECO:0000259" key="1">
    <source>
        <dbReference type="Pfam" id="PF07045"/>
    </source>
</evidence>
<protein>
    <submittedName>
        <fullName evidence="2">DUF1330 domain-containing protein</fullName>
    </submittedName>
</protein>
<reference evidence="2 3" key="1">
    <citation type="journal article" date="2015" name="Int. J. Syst. Evol. Microbiol.">
        <title>Roseomonas oryzae sp. nov., isolated from paddy rhizosphere soil.</title>
        <authorList>
            <person name="Ramaprasad E.V."/>
            <person name="Sasikala Ch."/>
            <person name="Ramana Ch.V."/>
        </authorList>
    </citation>
    <scope>NUCLEOTIDE SEQUENCE [LARGE SCALE GENOMIC DNA]</scope>
    <source>
        <strain evidence="2 3">KCTC 42542</strain>
    </source>
</reference>
<dbReference type="Proteomes" id="UP000322110">
    <property type="component" value="Unassembled WGS sequence"/>
</dbReference>
<dbReference type="PANTHER" id="PTHR41521">
    <property type="match status" value="1"/>
</dbReference>